<protein>
    <submittedName>
        <fullName evidence="2">Glycosyltransferase family 2 protein</fullName>
    </submittedName>
</protein>
<proteinExistence type="predicted"/>
<dbReference type="Pfam" id="PF00535">
    <property type="entry name" value="Glycos_transf_2"/>
    <property type="match status" value="1"/>
</dbReference>
<comment type="caution">
    <text evidence="2">The sequence shown here is derived from an EMBL/GenBank/DDBJ whole genome shotgun (WGS) entry which is preliminary data.</text>
</comment>
<organism evidence="2 3">
    <name type="scientific">Chelativorans composti</name>
    <dbReference type="NCBI Taxonomy" id="768533"/>
    <lineage>
        <taxon>Bacteria</taxon>
        <taxon>Pseudomonadati</taxon>
        <taxon>Pseudomonadota</taxon>
        <taxon>Alphaproteobacteria</taxon>
        <taxon>Hyphomicrobiales</taxon>
        <taxon>Phyllobacteriaceae</taxon>
        <taxon>Chelativorans</taxon>
    </lineage>
</organism>
<reference evidence="3" key="1">
    <citation type="journal article" date="2019" name="Int. J. Syst. Evol. Microbiol.">
        <title>The Global Catalogue of Microorganisms (GCM) 10K type strain sequencing project: providing services to taxonomists for standard genome sequencing and annotation.</title>
        <authorList>
            <consortium name="The Broad Institute Genomics Platform"/>
            <consortium name="The Broad Institute Genome Sequencing Center for Infectious Disease"/>
            <person name="Wu L."/>
            <person name="Ma J."/>
        </authorList>
    </citation>
    <scope>NUCLEOTIDE SEQUENCE [LARGE SCALE GENOMIC DNA]</scope>
    <source>
        <strain evidence="3">KCTC 23707</strain>
    </source>
</reference>
<name>A0ABW5DKJ8_9HYPH</name>
<dbReference type="RefSeq" id="WP_378188624.1">
    <property type="nucleotide sequence ID" value="NZ_JBHUIR010000042.1"/>
</dbReference>
<dbReference type="InterPro" id="IPR029044">
    <property type="entry name" value="Nucleotide-diphossugar_trans"/>
</dbReference>
<dbReference type="Proteomes" id="UP001597373">
    <property type="component" value="Unassembled WGS sequence"/>
</dbReference>
<dbReference type="Gene3D" id="3.90.550.10">
    <property type="entry name" value="Spore Coat Polysaccharide Biosynthesis Protein SpsA, Chain A"/>
    <property type="match status" value="1"/>
</dbReference>
<dbReference type="SUPFAM" id="SSF53448">
    <property type="entry name" value="Nucleotide-diphospho-sugar transferases"/>
    <property type="match status" value="1"/>
</dbReference>
<gene>
    <name evidence="2" type="ORF">ACFSMZ_12125</name>
</gene>
<evidence type="ECO:0000313" key="2">
    <source>
        <dbReference type="EMBL" id="MFD2260506.1"/>
    </source>
</evidence>
<accession>A0ABW5DKJ8</accession>
<dbReference type="PANTHER" id="PTHR22916:SF3">
    <property type="entry name" value="UDP-GLCNAC:BETAGAL BETA-1,3-N-ACETYLGLUCOSAMINYLTRANSFERASE-LIKE PROTEIN 1"/>
    <property type="match status" value="1"/>
</dbReference>
<dbReference type="CDD" id="cd00761">
    <property type="entry name" value="Glyco_tranf_GTA_type"/>
    <property type="match status" value="1"/>
</dbReference>
<evidence type="ECO:0000313" key="3">
    <source>
        <dbReference type="Proteomes" id="UP001597373"/>
    </source>
</evidence>
<dbReference type="EMBL" id="JBHUIR010000042">
    <property type="protein sequence ID" value="MFD2260506.1"/>
    <property type="molecule type" value="Genomic_DNA"/>
</dbReference>
<dbReference type="InterPro" id="IPR001173">
    <property type="entry name" value="Glyco_trans_2-like"/>
</dbReference>
<dbReference type="PANTHER" id="PTHR22916">
    <property type="entry name" value="GLYCOSYLTRANSFERASE"/>
    <property type="match status" value="1"/>
</dbReference>
<keyword evidence="3" id="KW-1185">Reference proteome</keyword>
<sequence length="386" mass="45132">MKKTGLSKRLSKKLKSLRKAIRSFEQKFERRGYRSPFKIHPPLVEKVSLIVPTYNVEQYIEEFLASVTSQTTGLRNLEAIIVDDGSTDRSGEIAQAWARRFPKTIKYIRQENRGAAAARNTGLDHATGEWVSFPDPDDILDRKWLHTFNKELKRKHGNEVLLIARPIRFYYDELNTYRSHPLAGQYVCRSELRVEEVEDFILLNANGTFFRRKTIEGMGIRFDGNVRPTFEDGHFINRLIVSCPDKSIVLLPKPPYIYRKRGALNSLVDRSRNNPLWYTSQIRYGYLDLLRFAVRKSGEVPRFIQRVVLYDVGWRFKHLLNHAERAAFLSDSQLQEFKTLLNEVLTYIEPKTIREMDCGPVTEEYKVGLLSTYKDEDRSNDFIYLH</sequence>
<evidence type="ECO:0000259" key="1">
    <source>
        <dbReference type="Pfam" id="PF00535"/>
    </source>
</evidence>
<feature type="domain" description="Glycosyltransferase 2-like" evidence="1">
    <location>
        <begin position="48"/>
        <end position="179"/>
    </location>
</feature>